<evidence type="ECO:0000256" key="1">
    <source>
        <dbReference type="SAM" id="MobiDB-lite"/>
    </source>
</evidence>
<protein>
    <recommendedName>
        <fullName evidence="2">RNase MRP protein 1 RNA binding domain-containing protein</fullName>
    </recommendedName>
</protein>
<reference evidence="4" key="1">
    <citation type="journal article" date="2017" name="Nat. Microbiol.">
        <title>Global analysis of biosynthetic gene clusters reveals vast potential of secondary metabolite production in Penicillium species.</title>
        <authorList>
            <person name="Nielsen J.C."/>
            <person name="Grijseels S."/>
            <person name="Prigent S."/>
            <person name="Ji B."/>
            <person name="Dainat J."/>
            <person name="Nielsen K.F."/>
            <person name="Frisvad J.C."/>
            <person name="Workman M."/>
            <person name="Nielsen J."/>
        </authorList>
    </citation>
    <scope>NUCLEOTIDE SEQUENCE [LARGE SCALE GENOMIC DNA]</scope>
    <source>
        <strain evidence="4">IBT 24891</strain>
    </source>
</reference>
<feature type="compositionally biased region" description="Basic residues" evidence="1">
    <location>
        <begin position="91"/>
        <end position="104"/>
    </location>
</feature>
<comment type="caution">
    <text evidence="3">The sequence shown here is derived from an EMBL/GenBank/DDBJ whole genome shotgun (WGS) entry which is preliminary data.</text>
</comment>
<dbReference type="Proteomes" id="UP000191285">
    <property type="component" value="Unassembled WGS sequence"/>
</dbReference>
<keyword evidence="4" id="KW-1185">Reference proteome</keyword>
<organism evidence="3 4">
    <name type="scientific">Penicillium steckii</name>
    <dbReference type="NCBI Taxonomy" id="303698"/>
    <lineage>
        <taxon>Eukaryota</taxon>
        <taxon>Fungi</taxon>
        <taxon>Dikarya</taxon>
        <taxon>Ascomycota</taxon>
        <taxon>Pezizomycotina</taxon>
        <taxon>Eurotiomycetes</taxon>
        <taxon>Eurotiomycetidae</taxon>
        <taxon>Eurotiales</taxon>
        <taxon>Aspergillaceae</taxon>
        <taxon>Penicillium</taxon>
    </lineage>
</organism>
<evidence type="ECO:0000313" key="4">
    <source>
        <dbReference type="Proteomes" id="UP000191285"/>
    </source>
</evidence>
<name>A0A1V6T4Z4_9EURO</name>
<feature type="compositionally biased region" description="Basic and acidic residues" evidence="1">
    <location>
        <begin position="71"/>
        <end position="90"/>
    </location>
</feature>
<dbReference type="STRING" id="303698.A0A1V6T4Z4"/>
<evidence type="ECO:0000259" key="2">
    <source>
        <dbReference type="Pfam" id="PF20945"/>
    </source>
</evidence>
<dbReference type="GO" id="GO:0042134">
    <property type="term" value="F:rRNA primary transcript binding"/>
    <property type="evidence" value="ECO:0007669"/>
    <property type="project" value="InterPro"/>
</dbReference>
<dbReference type="OrthoDB" id="5414547at2759"/>
<gene>
    <name evidence="3" type="ORF">PENSTE_c012G03210</name>
</gene>
<accession>A0A1V6T4Z4</accession>
<sequence>AFSTVVADNQFSTLGIVLVATLARFAKATGINYSKLAHSEVKTSKNISAKSEEDRGERIVRIDDVDVDAVSDSRKQRSSKMESEEKSSKDKVKRLKSSAKKKKKNAIDDIFGGL</sequence>
<feature type="non-terminal residue" evidence="3">
    <location>
        <position position="114"/>
    </location>
</feature>
<dbReference type="InterPro" id="IPR047204">
    <property type="entry name" value="RMP1_RBD"/>
</dbReference>
<feature type="non-terminal residue" evidence="3">
    <location>
        <position position="1"/>
    </location>
</feature>
<proteinExistence type="predicted"/>
<evidence type="ECO:0000313" key="3">
    <source>
        <dbReference type="EMBL" id="OQE21362.1"/>
    </source>
</evidence>
<feature type="region of interest" description="Disordered" evidence="1">
    <location>
        <begin position="70"/>
        <end position="105"/>
    </location>
</feature>
<dbReference type="EMBL" id="MLKD01000012">
    <property type="protein sequence ID" value="OQE21362.1"/>
    <property type="molecule type" value="Genomic_DNA"/>
</dbReference>
<feature type="domain" description="RNase MRP protein 1 RNA binding" evidence="2">
    <location>
        <begin position="1"/>
        <end position="24"/>
    </location>
</feature>
<dbReference type="AlphaFoldDB" id="A0A1V6T4Z4"/>
<dbReference type="Pfam" id="PF20945">
    <property type="entry name" value="RMP1"/>
    <property type="match status" value="1"/>
</dbReference>
<dbReference type="GO" id="GO:0000172">
    <property type="term" value="C:ribonuclease MRP complex"/>
    <property type="evidence" value="ECO:0007669"/>
    <property type="project" value="InterPro"/>
</dbReference>